<accession>Q143V3</accession>
<dbReference type="SUPFAM" id="SSF50475">
    <property type="entry name" value="FMN-binding split barrel"/>
    <property type="match status" value="1"/>
</dbReference>
<dbReference type="GO" id="GO:0010181">
    <property type="term" value="F:FMN binding"/>
    <property type="evidence" value="ECO:0007669"/>
    <property type="project" value="InterPro"/>
</dbReference>
<sequence length="172" mass="18795">MKDEDRKTVRAVPDTRSFRRALGCFPTGVTIVTTADSSGIPAGLTCNSFGSVSLEPPLITWSLRATSRSAAVFRRARAFAVNVLAETQNPLAVRFADSSIPDKFATVPTRPGLRNIPLIEDCVAYFECVTCTELDVGDHVLFIGNVERFSYRGQDSPLVFCKGNYAVTAAWR</sequence>
<dbReference type="STRING" id="266265.Bxe_A3603"/>
<dbReference type="PANTHER" id="PTHR30466">
    <property type="entry name" value="FLAVIN REDUCTASE"/>
    <property type="match status" value="1"/>
</dbReference>
<organism evidence="4 5">
    <name type="scientific">Paraburkholderia xenovorans (strain LB400)</name>
    <dbReference type="NCBI Taxonomy" id="266265"/>
    <lineage>
        <taxon>Bacteria</taxon>
        <taxon>Pseudomonadati</taxon>
        <taxon>Pseudomonadota</taxon>
        <taxon>Betaproteobacteria</taxon>
        <taxon>Burkholderiales</taxon>
        <taxon>Burkholderiaceae</taxon>
        <taxon>Paraburkholderia</taxon>
    </lineage>
</organism>
<dbReference type="eggNOG" id="COG1853">
    <property type="taxonomic scope" value="Bacteria"/>
</dbReference>
<proteinExistence type="inferred from homology"/>
<keyword evidence="5" id="KW-1185">Reference proteome</keyword>
<dbReference type="Proteomes" id="UP000001817">
    <property type="component" value="Chromosome 1"/>
</dbReference>
<dbReference type="RefSeq" id="WP_011487156.1">
    <property type="nucleotide sequence ID" value="NC_007951.1"/>
</dbReference>
<name>Q143V3_PARXL</name>
<dbReference type="Gene3D" id="2.30.110.10">
    <property type="entry name" value="Electron Transport, Fmn-binding Protein, Chain A"/>
    <property type="match status" value="1"/>
</dbReference>
<evidence type="ECO:0000313" key="5">
    <source>
        <dbReference type="Proteomes" id="UP000001817"/>
    </source>
</evidence>
<dbReference type="InterPro" id="IPR012349">
    <property type="entry name" value="Split_barrel_FMN-bd"/>
</dbReference>
<gene>
    <name evidence="4" type="ORF">Bxe_A3603</name>
</gene>
<dbReference type="PATRIC" id="fig|266265.5.peg.863"/>
<dbReference type="OrthoDB" id="9792858at2"/>
<evidence type="ECO:0000256" key="2">
    <source>
        <dbReference type="ARBA" id="ARBA00023002"/>
    </source>
</evidence>
<dbReference type="InterPro" id="IPR002563">
    <property type="entry name" value="Flavin_Rdtase-like_dom"/>
</dbReference>
<reference evidence="4 5" key="1">
    <citation type="journal article" date="2006" name="Proc. Natl. Acad. Sci. U.S.A.">
        <title>Burkholderia xenovorans LB400 harbors a multi-replicon, 9.73-Mbp genome shaped for versatility.</title>
        <authorList>
            <person name="Chain P.S."/>
            <person name="Denef V.J."/>
            <person name="Konstantinidis K.T."/>
            <person name="Vergez L.M."/>
            <person name="Agullo L."/>
            <person name="Reyes V.L."/>
            <person name="Hauser L."/>
            <person name="Cordova M."/>
            <person name="Gomez L."/>
            <person name="Gonzalez M."/>
            <person name="Land M."/>
            <person name="Lao V."/>
            <person name="Larimer F."/>
            <person name="LiPuma J.J."/>
            <person name="Mahenthiralingam E."/>
            <person name="Malfatti S.A."/>
            <person name="Marx C.J."/>
            <person name="Parnell J.J."/>
            <person name="Ramette A."/>
            <person name="Richardson P."/>
            <person name="Seeger M."/>
            <person name="Smith D."/>
            <person name="Spilker T."/>
            <person name="Sul W.J."/>
            <person name="Tsoi T.V."/>
            <person name="Ulrich L.E."/>
            <person name="Zhulin I.B."/>
            <person name="Tiedje J.M."/>
        </authorList>
    </citation>
    <scope>NUCLEOTIDE SEQUENCE [LARGE SCALE GENOMIC DNA]</scope>
    <source>
        <strain evidence="4 5">LB400</strain>
    </source>
</reference>
<dbReference type="KEGG" id="bxb:DR64_1300"/>
<feature type="domain" description="Flavin reductase like" evidence="3">
    <location>
        <begin position="22"/>
        <end position="167"/>
    </location>
</feature>
<dbReference type="PANTHER" id="PTHR30466:SF11">
    <property type="entry name" value="FLAVIN-DEPENDENT MONOOXYGENASE, REDUCTASE SUBUNIT HSAB"/>
    <property type="match status" value="1"/>
</dbReference>
<dbReference type="Pfam" id="PF01613">
    <property type="entry name" value="Flavin_Reduct"/>
    <property type="match status" value="1"/>
</dbReference>
<dbReference type="KEGG" id="bxe:Bxe_A3603"/>
<dbReference type="SMART" id="SM00903">
    <property type="entry name" value="Flavin_Reduct"/>
    <property type="match status" value="1"/>
</dbReference>
<dbReference type="GO" id="GO:0042602">
    <property type="term" value="F:riboflavin reductase (NADPH) activity"/>
    <property type="evidence" value="ECO:0007669"/>
    <property type="project" value="TreeGrafter"/>
</dbReference>
<dbReference type="EMBL" id="CP000270">
    <property type="protein sequence ID" value="ABE29386.1"/>
    <property type="molecule type" value="Genomic_DNA"/>
</dbReference>
<comment type="similarity">
    <text evidence="1">Belongs to the non-flavoprotein flavin reductase family.</text>
</comment>
<keyword evidence="2" id="KW-0560">Oxidoreductase</keyword>
<dbReference type="AlphaFoldDB" id="Q143V3"/>
<protein>
    <submittedName>
        <fullName evidence="4">Oxygenase</fullName>
    </submittedName>
</protein>
<dbReference type="InterPro" id="IPR050268">
    <property type="entry name" value="NADH-dep_flavin_reductase"/>
</dbReference>
<evidence type="ECO:0000256" key="1">
    <source>
        <dbReference type="ARBA" id="ARBA00008898"/>
    </source>
</evidence>
<evidence type="ECO:0000259" key="3">
    <source>
        <dbReference type="SMART" id="SM00903"/>
    </source>
</evidence>
<evidence type="ECO:0000313" key="4">
    <source>
        <dbReference type="EMBL" id="ABE29386.1"/>
    </source>
</evidence>